<evidence type="ECO:0000313" key="3">
    <source>
        <dbReference type="EMBL" id="GGE05320.1"/>
    </source>
</evidence>
<reference evidence="3" key="2">
    <citation type="submission" date="2020-09" db="EMBL/GenBank/DDBJ databases">
        <authorList>
            <person name="Sun Q."/>
            <person name="Zhou Y."/>
        </authorList>
    </citation>
    <scope>NUCLEOTIDE SEQUENCE</scope>
    <source>
        <strain evidence="3">CGMCC 1.15519</strain>
    </source>
</reference>
<dbReference type="Pfam" id="PF11160">
    <property type="entry name" value="Hva1_TUDOR"/>
    <property type="match status" value="1"/>
</dbReference>
<name>A0A916ZNG4_9SPHN</name>
<dbReference type="RefSeq" id="WP_188761773.1">
    <property type="nucleotide sequence ID" value="NZ_BMJM01000002.1"/>
</dbReference>
<dbReference type="AlphaFoldDB" id="A0A916ZNG4"/>
<dbReference type="Proteomes" id="UP000635071">
    <property type="component" value="Unassembled WGS sequence"/>
</dbReference>
<proteinExistence type="predicted"/>
<comment type="caution">
    <text evidence="3">The sequence shown here is derived from an EMBL/GenBank/DDBJ whole genome shotgun (WGS) entry which is preliminary data.</text>
</comment>
<accession>A0A916ZNG4</accession>
<feature type="region of interest" description="Disordered" evidence="1">
    <location>
        <begin position="1"/>
        <end position="70"/>
    </location>
</feature>
<keyword evidence="4" id="KW-1185">Reference proteome</keyword>
<protein>
    <recommendedName>
        <fullName evidence="2">Hypervirulence associated protein TUDOR domain-containing protein</fullName>
    </recommendedName>
</protein>
<sequence>MAGKDLKAGDAVEWDSSGGHSKGKVVRKITGEAKVKGHVAKASKEEPQYVVKSEKGGEAIHKPGSLKKAK</sequence>
<reference evidence="3" key="1">
    <citation type="journal article" date="2014" name="Int. J. Syst. Evol. Microbiol.">
        <title>Complete genome sequence of Corynebacterium casei LMG S-19264T (=DSM 44701T), isolated from a smear-ripened cheese.</title>
        <authorList>
            <consortium name="US DOE Joint Genome Institute (JGI-PGF)"/>
            <person name="Walter F."/>
            <person name="Albersmeier A."/>
            <person name="Kalinowski J."/>
            <person name="Ruckert C."/>
        </authorList>
    </citation>
    <scope>NUCLEOTIDE SEQUENCE</scope>
    <source>
        <strain evidence="3">CGMCC 1.15519</strain>
    </source>
</reference>
<gene>
    <name evidence="3" type="ORF">GCM10011529_09650</name>
</gene>
<feature type="domain" description="Hypervirulence associated protein TUDOR" evidence="2">
    <location>
        <begin position="9"/>
        <end position="66"/>
    </location>
</feature>
<evidence type="ECO:0000256" key="1">
    <source>
        <dbReference type="SAM" id="MobiDB-lite"/>
    </source>
</evidence>
<evidence type="ECO:0000259" key="2">
    <source>
        <dbReference type="Pfam" id="PF11160"/>
    </source>
</evidence>
<dbReference type="Gene3D" id="2.30.30.1060">
    <property type="match status" value="1"/>
</dbReference>
<feature type="compositionally biased region" description="Basic and acidic residues" evidence="1">
    <location>
        <begin position="42"/>
        <end position="61"/>
    </location>
</feature>
<evidence type="ECO:0000313" key="4">
    <source>
        <dbReference type="Proteomes" id="UP000635071"/>
    </source>
</evidence>
<dbReference type="InterPro" id="IPR021331">
    <property type="entry name" value="Hva1_TUDOR"/>
</dbReference>
<organism evidence="3 4">
    <name type="scientific">Sandarakinorhabdus glacialis</name>
    <dbReference type="NCBI Taxonomy" id="1614636"/>
    <lineage>
        <taxon>Bacteria</taxon>
        <taxon>Pseudomonadati</taxon>
        <taxon>Pseudomonadota</taxon>
        <taxon>Alphaproteobacteria</taxon>
        <taxon>Sphingomonadales</taxon>
        <taxon>Sphingosinicellaceae</taxon>
        <taxon>Sandarakinorhabdus</taxon>
    </lineage>
</organism>
<feature type="compositionally biased region" description="Basic and acidic residues" evidence="1">
    <location>
        <begin position="1"/>
        <end position="10"/>
    </location>
</feature>
<dbReference type="EMBL" id="BMJM01000002">
    <property type="protein sequence ID" value="GGE05320.1"/>
    <property type="molecule type" value="Genomic_DNA"/>
</dbReference>